<dbReference type="EMBL" id="JACXSS010000001">
    <property type="protein sequence ID" value="MBD9357658.1"/>
    <property type="molecule type" value="Genomic_DNA"/>
</dbReference>
<feature type="transmembrane region" description="Helical" evidence="1">
    <location>
        <begin position="20"/>
        <end position="39"/>
    </location>
</feature>
<sequence length="478" mass="51683">MKSNLTSKLADSGHRPARILLSFGLPFLLIAAFLGKQFIGFDAIGWSSGFNHPLLGLDHLLTMLAVGIWAAQLRGQAIWMLPLAFVGVMSLGGLAGAAGIALPSVEGIILLSCAVFSVLITRKVRFSAKVNVLIVSFFAFFHGYAHGQEISTSASLISYILGFMLATLLLHGAGILVAKLVVFCVTCLLTAMFANEALAKSTDSIHDDHLNAASKLVQHSGMPQTTPFWLTMRIAGGADSDQLSRPRALNADTERCRDKLSRVPVDWSSGKSSLFSSTEYCCDKPQDHQLLAKTKPAQGLAIFQDRAIFDGDHLVKAGLDFKHYYRDVNHTPGKHLLSNGVGLTSPPVSTALAPQVVQNLRTTPISFIEESDLQLIFAQSAIGNLHTQPIKYLRQDCAVRHQSLTWQSADSGLVCHTNFSSHLTTCAKPFSAASANTSRLHLLPASHFCAPLAMFAKSLDRAIPVPNITIKNNKVFDL</sequence>
<dbReference type="Pfam" id="PF04955">
    <property type="entry name" value="HupE_UreJ"/>
    <property type="match status" value="1"/>
</dbReference>
<feature type="transmembrane region" description="Helical" evidence="1">
    <location>
        <begin position="126"/>
        <end position="144"/>
    </location>
</feature>
<proteinExistence type="predicted"/>
<feature type="transmembrane region" description="Helical" evidence="1">
    <location>
        <begin position="77"/>
        <end position="94"/>
    </location>
</feature>
<evidence type="ECO:0000256" key="1">
    <source>
        <dbReference type="SAM" id="Phobius"/>
    </source>
</evidence>
<protein>
    <submittedName>
        <fullName evidence="2">HupE/UreJ family protein</fullName>
    </submittedName>
</protein>
<keyword evidence="1" id="KW-0472">Membrane</keyword>
<organism evidence="2 3">
    <name type="scientific">Methylomonas albis</name>
    <dbReference type="NCBI Taxonomy" id="1854563"/>
    <lineage>
        <taxon>Bacteria</taxon>
        <taxon>Pseudomonadati</taxon>
        <taxon>Pseudomonadota</taxon>
        <taxon>Gammaproteobacteria</taxon>
        <taxon>Methylococcales</taxon>
        <taxon>Methylococcaceae</taxon>
        <taxon>Methylomonas</taxon>
    </lineage>
</organism>
<reference evidence="2 3" key="1">
    <citation type="submission" date="2020-09" db="EMBL/GenBank/DDBJ databases">
        <title>Methylomonas albis sp. nov. and Methylomonas fluvii sp. nov.: Two cold-adapted methanotrophs from the River Elbe and an amended description of Methylovulum psychrotolerans strain Eb1.</title>
        <authorList>
            <person name="Bussmann I.K."/>
            <person name="Klings K.-W."/>
            <person name="Warnstedt J."/>
            <person name="Hoppert M."/>
            <person name="Saborowski A."/>
            <person name="Horn F."/>
            <person name="Liebner S."/>
        </authorList>
    </citation>
    <scope>NUCLEOTIDE SEQUENCE [LARGE SCALE GENOMIC DNA]</scope>
    <source>
        <strain evidence="2 3">EbA</strain>
    </source>
</reference>
<keyword evidence="1" id="KW-1133">Transmembrane helix</keyword>
<comment type="caution">
    <text evidence="2">The sequence shown here is derived from an EMBL/GenBank/DDBJ whole genome shotgun (WGS) entry which is preliminary data.</text>
</comment>
<dbReference type="InterPro" id="IPR007038">
    <property type="entry name" value="HupE_UreJ"/>
</dbReference>
<feature type="transmembrane region" description="Helical" evidence="1">
    <location>
        <begin position="100"/>
        <end position="119"/>
    </location>
</feature>
<evidence type="ECO:0000313" key="2">
    <source>
        <dbReference type="EMBL" id="MBD9357658.1"/>
    </source>
</evidence>
<gene>
    <name evidence="2" type="ORF">IE877_17595</name>
</gene>
<dbReference type="Proteomes" id="UP000652176">
    <property type="component" value="Unassembled WGS sequence"/>
</dbReference>
<accession>A0ABR9D3G9</accession>
<evidence type="ECO:0000313" key="3">
    <source>
        <dbReference type="Proteomes" id="UP000652176"/>
    </source>
</evidence>
<name>A0ABR9D3G9_9GAMM</name>
<keyword evidence="3" id="KW-1185">Reference proteome</keyword>
<dbReference type="RefSeq" id="WP_192375923.1">
    <property type="nucleotide sequence ID" value="NZ_CAJHIV010000001.1"/>
</dbReference>
<keyword evidence="1" id="KW-0812">Transmembrane</keyword>
<feature type="transmembrane region" description="Helical" evidence="1">
    <location>
        <begin position="51"/>
        <end position="70"/>
    </location>
</feature>